<organism evidence="5 7">
    <name type="scientific">Roseovarius indicus</name>
    <dbReference type="NCBI Taxonomy" id="540747"/>
    <lineage>
        <taxon>Bacteria</taxon>
        <taxon>Pseudomonadati</taxon>
        <taxon>Pseudomonadota</taxon>
        <taxon>Alphaproteobacteria</taxon>
        <taxon>Rhodobacterales</taxon>
        <taxon>Roseobacteraceae</taxon>
        <taxon>Roseovarius</taxon>
    </lineage>
</organism>
<sequence length="316" mass="34909">MAGTESFVFYLVDEFAHLSFSCAVEPLRIANLVSGKPLYEWSFASENGETALSNNGTVVRVHGGFDQPVKADRLFLLAGSNMRNHMTKRLLSALRRERSHGTPVGALCSAAYILAYAGMLDGMRAAIHWAYHDLFVEEFPNVELVPNVFVADEKIITSSGGTATADLMLHLMGETHGADLANEVADQMVYNTVREASATQKVSVQARHGMRNPHLTQAVQIMSESIEDPVPTAEVARQVGISTRQLERLFGQYLERSPSKYYLEMRLQRARNLLLQSEKSVTEIAVATGFRSTTHFARVYRGLFGVSPGGQRARLT</sequence>
<dbReference type="SUPFAM" id="SSF52317">
    <property type="entry name" value="Class I glutamine amidotransferase-like"/>
    <property type="match status" value="1"/>
</dbReference>
<keyword evidence="3" id="KW-0804">Transcription</keyword>
<dbReference type="CDD" id="cd03136">
    <property type="entry name" value="GATase1_AraC_ArgR_like"/>
    <property type="match status" value="1"/>
</dbReference>
<evidence type="ECO:0000313" key="8">
    <source>
        <dbReference type="Proteomes" id="UP000325785"/>
    </source>
</evidence>
<feature type="domain" description="HTH araC/xylS-type" evidence="4">
    <location>
        <begin position="216"/>
        <end position="314"/>
    </location>
</feature>
<dbReference type="EMBL" id="LAXI01000017">
    <property type="protein sequence ID" value="KRS15956.1"/>
    <property type="molecule type" value="Genomic_DNA"/>
</dbReference>
<evidence type="ECO:0000256" key="3">
    <source>
        <dbReference type="ARBA" id="ARBA00023163"/>
    </source>
</evidence>
<dbReference type="InterPro" id="IPR029062">
    <property type="entry name" value="Class_I_gatase-like"/>
</dbReference>
<dbReference type="InterPro" id="IPR018060">
    <property type="entry name" value="HTH_AraC"/>
</dbReference>
<dbReference type="KEGG" id="rid:RIdsm_03780"/>
<dbReference type="SUPFAM" id="SSF46689">
    <property type="entry name" value="Homeodomain-like"/>
    <property type="match status" value="2"/>
</dbReference>
<dbReference type="InterPro" id="IPR052158">
    <property type="entry name" value="INH-QAR"/>
</dbReference>
<dbReference type="InterPro" id="IPR002818">
    <property type="entry name" value="DJ-1/PfpI"/>
</dbReference>
<keyword evidence="1" id="KW-0805">Transcription regulation</keyword>
<dbReference type="GO" id="GO:0003700">
    <property type="term" value="F:DNA-binding transcription factor activity"/>
    <property type="evidence" value="ECO:0007669"/>
    <property type="project" value="InterPro"/>
</dbReference>
<dbReference type="Gene3D" id="1.10.10.60">
    <property type="entry name" value="Homeodomain-like"/>
    <property type="match status" value="1"/>
</dbReference>
<evidence type="ECO:0000259" key="4">
    <source>
        <dbReference type="PROSITE" id="PS01124"/>
    </source>
</evidence>
<dbReference type="Pfam" id="PF01965">
    <property type="entry name" value="DJ-1_PfpI"/>
    <property type="match status" value="1"/>
</dbReference>
<keyword evidence="7" id="KW-1185">Reference proteome</keyword>
<dbReference type="InterPro" id="IPR009057">
    <property type="entry name" value="Homeodomain-like_sf"/>
</dbReference>
<dbReference type="PANTHER" id="PTHR43130">
    <property type="entry name" value="ARAC-FAMILY TRANSCRIPTIONAL REGULATOR"/>
    <property type="match status" value="1"/>
</dbReference>
<dbReference type="Gene3D" id="3.40.50.880">
    <property type="match status" value="1"/>
</dbReference>
<dbReference type="PANTHER" id="PTHR43130:SF3">
    <property type="entry name" value="HTH-TYPE TRANSCRIPTIONAL REGULATOR RV1931C"/>
    <property type="match status" value="1"/>
</dbReference>
<dbReference type="GO" id="GO:0043565">
    <property type="term" value="F:sequence-specific DNA binding"/>
    <property type="evidence" value="ECO:0007669"/>
    <property type="project" value="InterPro"/>
</dbReference>
<dbReference type="InterPro" id="IPR020449">
    <property type="entry name" value="Tscrpt_reg_AraC-type_HTH"/>
</dbReference>
<gene>
    <name evidence="6" type="primary">cdhR_6</name>
    <name evidence="6" type="ORF">RIdsm_03780</name>
    <name evidence="5" type="ORF">XM52_20550</name>
</gene>
<dbReference type="EMBL" id="CP031598">
    <property type="protein sequence ID" value="QEW27956.1"/>
    <property type="molecule type" value="Genomic_DNA"/>
</dbReference>
<reference evidence="5 7" key="1">
    <citation type="submission" date="2015-04" db="EMBL/GenBank/DDBJ databases">
        <title>The draft genome sequence of Roseovarius indicus B108T.</title>
        <authorList>
            <person name="Li G."/>
            <person name="Lai Q."/>
            <person name="Shao Z."/>
            <person name="Yan P."/>
        </authorList>
    </citation>
    <scope>NUCLEOTIDE SEQUENCE [LARGE SCALE GENOMIC DNA]</scope>
    <source>
        <strain evidence="5 7">B108</strain>
    </source>
</reference>
<proteinExistence type="predicted"/>
<dbReference type="STRING" id="540747.SAMN04488031_11328"/>
<dbReference type="Proteomes" id="UP000325785">
    <property type="component" value="Chromosome"/>
</dbReference>
<dbReference type="PROSITE" id="PS01124">
    <property type="entry name" value="HTH_ARAC_FAMILY_2"/>
    <property type="match status" value="1"/>
</dbReference>
<dbReference type="PATRIC" id="fig|540747.5.peg.1872"/>
<dbReference type="Proteomes" id="UP000051401">
    <property type="component" value="Unassembled WGS sequence"/>
</dbReference>
<evidence type="ECO:0000313" key="7">
    <source>
        <dbReference type="Proteomes" id="UP000051401"/>
    </source>
</evidence>
<evidence type="ECO:0000256" key="1">
    <source>
        <dbReference type="ARBA" id="ARBA00023015"/>
    </source>
</evidence>
<dbReference type="AlphaFoldDB" id="A0A0T5P4G5"/>
<protein>
    <submittedName>
        <fullName evidence="5">AraC family transcriptional regulator</fullName>
    </submittedName>
    <submittedName>
        <fullName evidence="6">Carnitine catabolism transcriptional activator</fullName>
    </submittedName>
</protein>
<evidence type="ECO:0000313" key="6">
    <source>
        <dbReference type="EMBL" id="QEW27956.1"/>
    </source>
</evidence>
<dbReference type="OrthoDB" id="9793400at2"/>
<reference evidence="6 8" key="2">
    <citation type="submission" date="2018-08" db="EMBL/GenBank/DDBJ databases">
        <title>Genetic Globetrotter - A new plasmid hitch-hiking vast phylogenetic and geographic distances.</title>
        <authorList>
            <person name="Vollmers J."/>
            <person name="Petersen J."/>
        </authorList>
    </citation>
    <scope>NUCLEOTIDE SEQUENCE [LARGE SCALE GENOMIC DNA]</scope>
    <source>
        <strain evidence="6 8">DSM 26383</strain>
    </source>
</reference>
<keyword evidence="2" id="KW-0238">DNA-binding</keyword>
<accession>A0A0T5P4G5</accession>
<evidence type="ECO:0000313" key="5">
    <source>
        <dbReference type="EMBL" id="KRS15956.1"/>
    </source>
</evidence>
<dbReference type="PRINTS" id="PR00032">
    <property type="entry name" value="HTHARAC"/>
</dbReference>
<dbReference type="SMART" id="SM00342">
    <property type="entry name" value="HTH_ARAC"/>
    <property type="match status" value="1"/>
</dbReference>
<name>A0A0T5P4G5_9RHOB</name>
<dbReference type="Pfam" id="PF12833">
    <property type="entry name" value="HTH_18"/>
    <property type="match status" value="1"/>
</dbReference>
<evidence type="ECO:0000256" key="2">
    <source>
        <dbReference type="ARBA" id="ARBA00023125"/>
    </source>
</evidence>
<dbReference type="RefSeq" id="WP_057819058.1">
    <property type="nucleotide sequence ID" value="NZ_CP031598.1"/>
</dbReference>